<protein>
    <submittedName>
        <fullName evidence="1">Uncharacterized protein</fullName>
    </submittedName>
</protein>
<dbReference type="EMBL" id="JAVDTR010000011">
    <property type="protein sequence ID" value="MDR6725544.1"/>
    <property type="molecule type" value="Genomic_DNA"/>
</dbReference>
<dbReference type="AlphaFoldDB" id="A0AAP5H3C9"/>
<evidence type="ECO:0000313" key="1">
    <source>
        <dbReference type="EMBL" id="MDR6725544.1"/>
    </source>
</evidence>
<dbReference type="Proteomes" id="UP001254832">
    <property type="component" value="Unassembled WGS sequence"/>
</dbReference>
<evidence type="ECO:0000313" key="2">
    <source>
        <dbReference type="Proteomes" id="UP001254832"/>
    </source>
</evidence>
<sequence length="198" mass="21537">MTKAKGLASNFSPADLANKLKGKLDALMMKSPKLANALTKATDFTHGLMADLMSDAMFSAAIDMLGNYADSNILLSAMMIVGSTGGGGKKNKSKGKSQKQIKKEVEALDQEIKKRERSKLANKLDTPDDISNKYDITNVEGYERKIDNSKYYHHDKGDFGEEVAKQIAKDNNLGKDISDLFQVGRNGVDGTFLSKGPP</sequence>
<proteinExistence type="predicted"/>
<name>A0AAP5H3C9_PAEAM</name>
<reference evidence="1" key="1">
    <citation type="submission" date="2023-07" db="EMBL/GenBank/DDBJ databases">
        <title>Sorghum-associated microbial communities from plants grown in Nebraska, USA.</title>
        <authorList>
            <person name="Schachtman D."/>
        </authorList>
    </citation>
    <scope>NUCLEOTIDE SEQUENCE</scope>
    <source>
        <strain evidence="1">BE80</strain>
    </source>
</reference>
<gene>
    <name evidence="1" type="ORF">J2W91_004043</name>
</gene>
<dbReference type="RefSeq" id="WP_056695829.1">
    <property type="nucleotide sequence ID" value="NZ_JAVDTR010000011.1"/>
</dbReference>
<accession>A0AAP5H3C9</accession>
<organism evidence="1 2">
    <name type="scientific">Paenibacillus amylolyticus</name>
    <dbReference type="NCBI Taxonomy" id="1451"/>
    <lineage>
        <taxon>Bacteria</taxon>
        <taxon>Bacillati</taxon>
        <taxon>Bacillota</taxon>
        <taxon>Bacilli</taxon>
        <taxon>Bacillales</taxon>
        <taxon>Paenibacillaceae</taxon>
        <taxon>Paenibacillus</taxon>
    </lineage>
</organism>
<comment type="caution">
    <text evidence="1">The sequence shown here is derived from an EMBL/GenBank/DDBJ whole genome shotgun (WGS) entry which is preliminary data.</text>
</comment>